<dbReference type="CDD" id="cd08249">
    <property type="entry name" value="enoyl_reductase_like"/>
    <property type="match status" value="1"/>
</dbReference>
<keyword evidence="3" id="KW-0560">Oxidoreductase</keyword>
<keyword evidence="6" id="KW-1185">Reference proteome</keyword>
<dbReference type="Gene3D" id="3.90.180.10">
    <property type="entry name" value="Medium-chain alcohol dehydrogenases, catalytic domain"/>
    <property type="match status" value="1"/>
</dbReference>
<gene>
    <name evidence="5" type="ORF">B0J12DRAFT_568733</name>
</gene>
<evidence type="ECO:0000256" key="1">
    <source>
        <dbReference type="ARBA" id="ARBA00008072"/>
    </source>
</evidence>
<dbReference type="SMART" id="SM00829">
    <property type="entry name" value="PKS_ER"/>
    <property type="match status" value="1"/>
</dbReference>
<comment type="similarity">
    <text evidence="1">Belongs to the zinc-containing alcohol dehydrogenase family.</text>
</comment>
<evidence type="ECO:0000313" key="5">
    <source>
        <dbReference type="EMBL" id="KAH7057113.1"/>
    </source>
</evidence>
<evidence type="ECO:0000313" key="6">
    <source>
        <dbReference type="Proteomes" id="UP000774617"/>
    </source>
</evidence>
<reference evidence="5 6" key="1">
    <citation type="journal article" date="2021" name="Nat. Commun.">
        <title>Genetic determinants of endophytism in the Arabidopsis root mycobiome.</title>
        <authorList>
            <person name="Mesny F."/>
            <person name="Miyauchi S."/>
            <person name="Thiergart T."/>
            <person name="Pickel B."/>
            <person name="Atanasova L."/>
            <person name="Karlsson M."/>
            <person name="Huettel B."/>
            <person name="Barry K.W."/>
            <person name="Haridas S."/>
            <person name="Chen C."/>
            <person name="Bauer D."/>
            <person name="Andreopoulos W."/>
            <person name="Pangilinan J."/>
            <person name="LaButti K."/>
            <person name="Riley R."/>
            <person name="Lipzen A."/>
            <person name="Clum A."/>
            <person name="Drula E."/>
            <person name="Henrissat B."/>
            <person name="Kohler A."/>
            <person name="Grigoriev I.V."/>
            <person name="Martin F.M."/>
            <person name="Hacquard S."/>
        </authorList>
    </citation>
    <scope>NUCLEOTIDE SEQUENCE [LARGE SCALE GENOMIC DNA]</scope>
    <source>
        <strain evidence="5 6">MPI-SDFR-AT-0080</strain>
    </source>
</reference>
<dbReference type="PANTHER" id="PTHR45348">
    <property type="entry name" value="HYPOTHETICAL OXIDOREDUCTASE (EUROFUNG)"/>
    <property type="match status" value="1"/>
</dbReference>
<comment type="caution">
    <text evidence="5">The sequence shown here is derived from an EMBL/GenBank/DDBJ whole genome shotgun (WGS) entry which is preliminary data.</text>
</comment>
<protein>
    <submittedName>
        <fullName evidence="5">Chaperonin 10-like protein</fullName>
    </submittedName>
</protein>
<evidence type="ECO:0000259" key="4">
    <source>
        <dbReference type="SMART" id="SM00829"/>
    </source>
</evidence>
<dbReference type="InterPro" id="IPR020843">
    <property type="entry name" value="ER"/>
</dbReference>
<dbReference type="Gene3D" id="3.40.50.720">
    <property type="entry name" value="NAD(P)-binding Rossmann-like Domain"/>
    <property type="match status" value="1"/>
</dbReference>
<feature type="domain" description="Enoyl reductase (ER)" evidence="4">
    <location>
        <begin position="1"/>
        <end position="232"/>
    </location>
</feature>
<dbReference type="Proteomes" id="UP000774617">
    <property type="component" value="Unassembled WGS sequence"/>
</dbReference>
<name>A0ABQ8GIL0_9PEZI</name>
<evidence type="ECO:0000256" key="2">
    <source>
        <dbReference type="ARBA" id="ARBA00011245"/>
    </source>
</evidence>
<comment type="subunit">
    <text evidence="2">Monomer.</text>
</comment>
<proteinExistence type="inferred from homology"/>
<dbReference type="InterPro" id="IPR047122">
    <property type="entry name" value="Trans-enoyl_RdTase-like"/>
</dbReference>
<organism evidence="5 6">
    <name type="scientific">Macrophomina phaseolina</name>
    <dbReference type="NCBI Taxonomy" id="35725"/>
    <lineage>
        <taxon>Eukaryota</taxon>
        <taxon>Fungi</taxon>
        <taxon>Dikarya</taxon>
        <taxon>Ascomycota</taxon>
        <taxon>Pezizomycotina</taxon>
        <taxon>Dothideomycetes</taxon>
        <taxon>Dothideomycetes incertae sedis</taxon>
        <taxon>Botryosphaeriales</taxon>
        <taxon>Botryosphaeriaceae</taxon>
        <taxon>Macrophomina</taxon>
    </lineage>
</organism>
<dbReference type="SUPFAM" id="SSF51735">
    <property type="entry name" value="NAD(P)-binding Rossmann-fold domains"/>
    <property type="match status" value="1"/>
</dbReference>
<evidence type="ECO:0000256" key="3">
    <source>
        <dbReference type="ARBA" id="ARBA00023002"/>
    </source>
</evidence>
<dbReference type="Pfam" id="PF08240">
    <property type="entry name" value="ADH_N"/>
    <property type="match status" value="1"/>
</dbReference>
<dbReference type="PANTHER" id="PTHR45348:SF2">
    <property type="entry name" value="ZINC-TYPE ALCOHOL DEHYDROGENASE-LIKE PROTEIN C2E1P3.01"/>
    <property type="match status" value="1"/>
</dbReference>
<sequence>DSAPIPELQPEYLLVKVSHVALNPSDWRMSAGSNSNTPHTVGCDMSGRVVQVGTAVTKPFAPGDRIAGLVYGQRIGHPDSGAFADYCLVKEGLALHIPDSVSDAEAATLGVGITTIGQGIPPPPTLLIYGGSTATGLFALQFARLSGWRTVTTCSPRNAAKCAALGASAVFDYADAMYTGLVPFGEFPRGNVRAGWRAGYTAFGEAHAFPGMGVSETVAEDYMFAGRMWGVVEGCWRRG</sequence>
<dbReference type="InterPro" id="IPR011032">
    <property type="entry name" value="GroES-like_sf"/>
</dbReference>
<dbReference type="SUPFAM" id="SSF50129">
    <property type="entry name" value="GroES-like"/>
    <property type="match status" value="1"/>
</dbReference>
<feature type="non-terminal residue" evidence="5">
    <location>
        <position position="1"/>
    </location>
</feature>
<accession>A0ABQ8GIL0</accession>
<dbReference type="EMBL" id="JAGTJR010000007">
    <property type="protein sequence ID" value="KAH7057113.1"/>
    <property type="molecule type" value="Genomic_DNA"/>
</dbReference>
<dbReference type="InterPro" id="IPR013154">
    <property type="entry name" value="ADH-like_N"/>
</dbReference>
<dbReference type="InterPro" id="IPR036291">
    <property type="entry name" value="NAD(P)-bd_dom_sf"/>
</dbReference>